<dbReference type="NCBIfam" id="TIGR04183">
    <property type="entry name" value="Por_Secre_tail"/>
    <property type="match status" value="1"/>
</dbReference>
<accession>A0A0H4VLP1</accession>
<gene>
    <name evidence="5" type="ORF">TH63_15580</name>
</gene>
<evidence type="ECO:0000313" key="5">
    <source>
        <dbReference type="EMBL" id="AKQ46720.1"/>
    </source>
</evidence>
<dbReference type="Gene3D" id="3.20.20.80">
    <property type="entry name" value="Glycosidases"/>
    <property type="match status" value="1"/>
</dbReference>
<evidence type="ECO:0000256" key="2">
    <source>
        <dbReference type="ARBA" id="ARBA00022801"/>
    </source>
</evidence>
<dbReference type="RefSeq" id="WP_048921754.1">
    <property type="nucleotide sequence ID" value="NZ_CP010777.1"/>
</dbReference>
<dbReference type="InterPro" id="IPR008979">
    <property type="entry name" value="Galactose-bd-like_sf"/>
</dbReference>
<keyword evidence="1" id="KW-0732">Signal</keyword>
<organism evidence="5 6">
    <name type="scientific">Rufibacter radiotolerans</name>
    <dbReference type="NCBI Taxonomy" id="1379910"/>
    <lineage>
        <taxon>Bacteria</taxon>
        <taxon>Pseudomonadati</taxon>
        <taxon>Bacteroidota</taxon>
        <taxon>Cytophagia</taxon>
        <taxon>Cytophagales</taxon>
        <taxon>Hymenobacteraceae</taxon>
        <taxon>Rufibacter</taxon>
    </lineage>
</organism>
<dbReference type="STRING" id="1379910.TH63_15580"/>
<reference evidence="5 6" key="1">
    <citation type="submission" date="2015-01" db="EMBL/GenBank/DDBJ databases">
        <title>Rufibacter sp./DG31D/ whole genome sequencing.</title>
        <authorList>
            <person name="Kim M.K."/>
            <person name="Srinivasan S."/>
            <person name="Lee J.-J."/>
        </authorList>
    </citation>
    <scope>NUCLEOTIDE SEQUENCE [LARGE SCALE GENOMIC DNA]</scope>
    <source>
        <strain evidence="5 6">DG31D</strain>
    </source>
</reference>
<dbReference type="InterPro" id="IPR018087">
    <property type="entry name" value="Glyco_hydro_5_CS"/>
</dbReference>
<dbReference type="SUPFAM" id="SSF51445">
    <property type="entry name" value="(Trans)glycosidases"/>
    <property type="match status" value="1"/>
</dbReference>
<dbReference type="Pfam" id="PF00150">
    <property type="entry name" value="Cellulase"/>
    <property type="match status" value="1"/>
</dbReference>
<dbReference type="GO" id="GO:0008422">
    <property type="term" value="F:beta-glucosidase activity"/>
    <property type="evidence" value="ECO:0007669"/>
    <property type="project" value="TreeGrafter"/>
</dbReference>
<dbReference type="InterPro" id="IPR050386">
    <property type="entry name" value="Glycosyl_hydrolase_5"/>
</dbReference>
<dbReference type="Proteomes" id="UP000036458">
    <property type="component" value="Chromosome"/>
</dbReference>
<dbReference type="PANTHER" id="PTHR31297">
    <property type="entry name" value="GLUCAN ENDO-1,6-BETA-GLUCOSIDASE B"/>
    <property type="match status" value="1"/>
</dbReference>
<keyword evidence="2" id="KW-0378">Hydrolase</keyword>
<dbReference type="SUPFAM" id="SSF49785">
    <property type="entry name" value="Galactose-binding domain-like"/>
    <property type="match status" value="1"/>
</dbReference>
<protein>
    <recommendedName>
        <fullName evidence="4">Glycoside hydrolase family 5 domain-containing protein</fullName>
    </recommendedName>
</protein>
<dbReference type="InterPro" id="IPR017853">
    <property type="entry name" value="GH"/>
</dbReference>
<dbReference type="PATRIC" id="fig|1379910.4.peg.3395"/>
<dbReference type="OrthoDB" id="9800955at2"/>
<dbReference type="KEGG" id="ruf:TH63_15580"/>
<dbReference type="GO" id="GO:0005576">
    <property type="term" value="C:extracellular region"/>
    <property type="evidence" value="ECO:0007669"/>
    <property type="project" value="TreeGrafter"/>
</dbReference>
<keyword evidence="3" id="KW-0326">Glycosidase</keyword>
<dbReference type="PANTHER" id="PTHR31297:SF17">
    <property type="entry name" value="ENDOGLUCANASE"/>
    <property type="match status" value="1"/>
</dbReference>
<dbReference type="AlphaFoldDB" id="A0A0H4VLP1"/>
<dbReference type="GO" id="GO:0009251">
    <property type="term" value="P:glucan catabolic process"/>
    <property type="evidence" value="ECO:0007669"/>
    <property type="project" value="TreeGrafter"/>
</dbReference>
<evidence type="ECO:0000256" key="3">
    <source>
        <dbReference type="ARBA" id="ARBA00023295"/>
    </source>
</evidence>
<sequence length="659" mass="74544">MTTPVRAVKQTIKKGPFWFILFLLVLGTVLNAHAQEAPFRKGVNLTGWFQANSAKEISFSRYTRQDFEQIKSLGVDVIRLPINLHGMTKGAPNYTLDPLFLTFLDEAIGWAEALDLHLILDNHSFDPLDNTQPDIELILEKVWPQMARRYRDRSDKIYYEILNEPHGIADATWGAIQGRIIQAIRKEDTRHTLIVGPSNFNSYANLAQLPAYPDNKLIYTFHFYDPFLFTHQGASWVAPSMVPLANMPFPYRAPDMPGLPANFRGSWMESAYNNYAQDGTVAKVKQLLDIAAQFKQTRKVPLFCGEFGVFMPNSRPTDRVFWYDTVRRYLEEKGIAWTSWDYHGEFGLFSPGGSDQFQHDLNVPLLQALGFTVPTQTPFVKQPETAGFALYSDYLGRGIMNASYGNGPIDFYFDQKPNNGRYSLLWTGADQYSSIVFDFKPDKDLSTLKQQGYALDFMFRGTAPATSVDIRFIDTKTTAANDHPWRSRVTLNAQSVPFDGRWHHVRLPLSSFTEQGSWDNNAWHNPEGKFDWANIDKMEITAEHGALGQAKLWFDNIYLSNQDTAQVHDPTVLGVENLRSSVSPVKVHPNPASGYLLLETSLPGNLAVEMSNGVGAVIYQNRFQQPLKISTASFPAGTYLLKVTQPNGQYAIHKVLVQR</sequence>
<evidence type="ECO:0000256" key="1">
    <source>
        <dbReference type="ARBA" id="ARBA00022729"/>
    </source>
</evidence>
<evidence type="ECO:0000313" key="6">
    <source>
        <dbReference type="Proteomes" id="UP000036458"/>
    </source>
</evidence>
<feature type="domain" description="Glycoside hydrolase family 5" evidence="4">
    <location>
        <begin position="62"/>
        <end position="343"/>
    </location>
</feature>
<dbReference type="PROSITE" id="PS00659">
    <property type="entry name" value="GLYCOSYL_HYDROL_F5"/>
    <property type="match status" value="1"/>
</dbReference>
<proteinExistence type="predicted"/>
<name>A0A0H4VLP1_9BACT</name>
<dbReference type="Gene3D" id="2.60.120.430">
    <property type="entry name" value="Galactose-binding lectin"/>
    <property type="match status" value="1"/>
</dbReference>
<evidence type="ECO:0000259" key="4">
    <source>
        <dbReference type="Pfam" id="PF00150"/>
    </source>
</evidence>
<dbReference type="InterPro" id="IPR001547">
    <property type="entry name" value="Glyco_hydro_5"/>
</dbReference>
<dbReference type="EMBL" id="CP010777">
    <property type="protein sequence ID" value="AKQ46720.1"/>
    <property type="molecule type" value="Genomic_DNA"/>
</dbReference>
<keyword evidence="6" id="KW-1185">Reference proteome</keyword>
<dbReference type="InterPro" id="IPR026444">
    <property type="entry name" value="Secre_tail"/>
</dbReference>
<dbReference type="GO" id="GO:0009986">
    <property type="term" value="C:cell surface"/>
    <property type="evidence" value="ECO:0007669"/>
    <property type="project" value="TreeGrafter"/>
</dbReference>